<dbReference type="NCBIfam" id="NF002794">
    <property type="entry name" value="PRK02925.1"/>
    <property type="match status" value="1"/>
</dbReference>
<dbReference type="UniPathway" id="UPA00246"/>
<keyword evidence="6 7" id="KW-0413">Isomerase</keyword>
<name>A0A0F5FD53_9HYPH</name>
<comment type="catalytic activity">
    <reaction evidence="1">
        <text>D-glucuronate = D-fructuronate</text>
        <dbReference type="Rhea" id="RHEA:13049"/>
        <dbReference type="ChEBI" id="CHEBI:58720"/>
        <dbReference type="ChEBI" id="CHEBI:59863"/>
        <dbReference type="EC" id="5.3.1.12"/>
    </reaction>
</comment>
<dbReference type="SUPFAM" id="SSF51556">
    <property type="entry name" value="Metallo-dependent hydrolases"/>
    <property type="match status" value="1"/>
</dbReference>
<evidence type="ECO:0000256" key="4">
    <source>
        <dbReference type="ARBA" id="ARBA00012546"/>
    </source>
</evidence>
<dbReference type="InterPro" id="IPR032466">
    <property type="entry name" value="Metal_Hydrolase"/>
</dbReference>
<dbReference type="STRING" id="443610.VE25_21370"/>
<dbReference type="GO" id="GO:0042840">
    <property type="term" value="P:D-glucuronate catabolic process"/>
    <property type="evidence" value="ECO:0007669"/>
    <property type="project" value="TreeGrafter"/>
</dbReference>
<proteinExistence type="inferred from homology"/>
<evidence type="ECO:0000256" key="5">
    <source>
        <dbReference type="ARBA" id="ARBA00020555"/>
    </source>
</evidence>
<dbReference type="AlphaFoldDB" id="A0A0F5FD53"/>
<reference evidence="7 8" key="1">
    <citation type="submission" date="2015-03" db="EMBL/GenBank/DDBJ databases">
        <authorList>
            <person name="Hassan Y.I."/>
            <person name="Lepp D."/>
            <person name="Li X.-Z."/>
            <person name="Zhou T."/>
        </authorList>
    </citation>
    <scope>NUCLEOTIDE SEQUENCE [LARGE SCALE GENOMIC DNA]</scope>
    <source>
        <strain evidence="7 8">BD-c194</strain>
    </source>
</reference>
<dbReference type="Gene3D" id="3.20.20.140">
    <property type="entry name" value="Metal-dependent hydrolases"/>
    <property type="match status" value="1"/>
</dbReference>
<comment type="caution">
    <text evidence="7">The sequence shown here is derived from an EMBL/GenBank/DDBJ whole genome shotgun (WGS) entry which is preliminary data.</text>
</comment>
<dbReference type="Gene3D" id="1.10.2020.10">
    <property type="entry name" value="uronate isomerase, domain 2, chain A"/>
    <property type="match status" value="1"/>
</dbReference>
<comment type="similarity">
    <text evidence="3">Belongs to the metallo-dependent hydrolases superfamily. Uronate isomerase family.</text>
</comment>
<accession>A0A0F5FD53</accession>
<evidence type="ECO:0000256" key="6">
    <source>
        <dbReference type="ARBA" id="ARBA00023235"/>
    </source>
</evidence>
<dbReference type="GO" id="GO:0008880">
    <property type="term" value="F:glucuronate isomerase activity"/>
    <property type="evidence" value="ECO:0007669"/>
    <property type="project" value="UniProtKB-EC"/>
</dbReference>
<dbReference type="OrthoDB" id="9766564at2"/>
<evidence type="ECO:0000256" key="3">
    <source>
        <dbReference type="ARBA" id="ARBA00008397"/>
    </source>
</evidence>
<evidence type="ECO:0000256" key="1">
    <source>
        <dbReference type="ARBA" id="ARBA00001165"/>
    </source>
</evidence>
<dbReference type="PANTHER" id="PTHR30068">
    <property type="entry name" value="URONATE ISOMERASE"/>
    <property type="match status" value="1"/>
</dbReference>
<sequence>MTASAPHLHPDRLLPASEPARGIAREIYGAVRDLPLICPHGHTDPAWFASNGRFADPAALFLTPDHYVLRMLRSRGIDYDALGVPRRDGKPVADGRSAWRLLARNYHLFAGTPSKTWIDHSFLWAFGIDKELSPETADEIYDIIDARLADPDLLPRALLDKARVEVIATTEFALDDLPHHQAMAGEGLIGRVRTTYRPDDVTDASRPAIAENLKKFGELTGEDITRWTGLINAHRRRREYFRRFGAVATDHGVPTAITADLSGAEKQALLDKVLAGRHDADDAELFRAQMLTEMALLSVEDGMVMQIHAGSRRNTDPALFAERGPDKGADIPGPTDYVGGLSALLSRCGNEPNLRLIMFVLDETTYARELAPMAGYWSSLMIGPPWWFHDSPQGIRRYLDQVVETAGFYNLAGFNDDTRALLSIPARHDVWRREVSGFLGNWVAEHRLSKATAAELAKHLSYQAAKDAYRID</sequence>
<dbReference type="Pfam" id="PF02614">
    <property type="entry name" value="UxaC"/>
    <property type="match status" value="1"/>
</dbReference>
<keyword evidence="8" id="KW-1185">Reference proteome</keyword>
<dbReference type="GO" id="GO:0019698">
    <property type="term" value="P:D-galacturonate catabolic process"/>
    <property type="evidence" value="ECO:0007669"/>
    <property type="project" value="TreeGrafter"/>
</dbReference>
<dbReference type="EMBL" id="JZEX01000207">
    <property type="protein sequence ID" value="KKB06718.1"/>
    <property type="molecule type" value="Genomic_DNA"/>
</dbReference>
<gene>
    <name evidence="7" type="ORF">VE25_21370</name>
</gene>
<protein>
    <recommendedName>
        <fullName evidence="5">Uronate isomerase</fullName>
        <ecNumber evidence="4">5.3.1.12</ecNumber>
    </recommendedName>
</protein>
<comment type="pathway">
    <text evidence="2">Carbohydrate metabolism; pentose and glucuronate interconversion.</text>
</comment>
<dbReference type="PATRIC" id="fig|443610.3.peg.3514"/>
<dbReference type="PANTHER" id="PTHR30068:SF4">
    <property type="entry name" value="URONATE ISOMERASE"/>
    <property type="match status" value="1"/>
</dbReference>
<dbReference type="EC" id="5.3.1.12" evidence="4"/>
<evidence type="ECO:0000256" key="2">
    <source>
        <dbReference type="ARBA" id="ARBA00004892"/>
    </source>
</evidence>
<dbReference type="Proteomes" id="UP000033632">
    <property type="component" value="Unassembled WGS sequence"/>
</dbReference>
<organism evidence="7 8">
    <name type="scientific">Devosia geojensis</name>
    <dbReference type="NCBI Taxonomy" id="443610"/>
    <lineage>
        <taxon>Bacteria</taxon>
        <taxon>Pseudomonadati</taxon>
        <taxon>Pseudomonadota</taxon>
        <taxon>Alphaproteobacteria</taxon>
        <taxon>Hyphomicrobiales</taxon>
        <taxon>Devosiaceae</taxon>
        <taxon>Devosia</taxon>
    </lineage>
</organism>
<dbReference type="RefSeq" id="WP_046110712.1">
    <property type="nucleotide sequence ID" value="NZ_JZEX01000207.1"/>
</dbReference>
<dbReference type="InterPro" id="IPR003766">
    <property type="entry name" value="Uronate_isomerase"/>
</dbReference>
<evidence type="ECO:0000313" key="8">
    <source>
        <dbReference type="Proteomes" id="UP000033632"/>
    </source>
</evidence>
<evidence type="ECO:0000313" key="7">
    <source>
        <dbReference type="EMBL" id="KKB06718.1"/>
    </source>
</evidence>